<dbReference type="AlphaFoldDB" id="A0A2T5ISE4"/>
<name>A0A2T5ISE4_9GAMM</name>
<evidence type="ECO:0000313" key="1">
    <source>
        <dbReference type="EMBL" id="PTQ86748.1"/>
    </source>
</evidence>
<gene>
    <name evidence="1" type="ORF">C8N29_1311</name>
</gene>
<proteinExistence type="predicted"/>
<reference evidence="1 2" key="1">
    <citation type="submission" date="2018-04" db="EMBL/GenBank/DDBJ databases">
        <title>Genomic Encyclopedia of Archaeal and Bacterial Type Strains, Phase II (KMG-II): from individual species to whole genera.</title>
        <authorList>
            <person name="Goeker M."/>
        </authorList>
    </citation>
    <scope>NUCLEOTIDE SEQUENCE [LARGE SCALE GENOMIC DNA]</scope>
    <source>
        <strain evidence="1 2">DSM 5822</strain>
    </source>
</reference>
<keyword evidence="2" id="KW-1185">Reference proteome</keyword>
<organism evidence="1 2">
    <name type="scientific">Agitococcus lubricus</name>
    <dbReference type="NCBI Taxonomy" id="1077255"/>
    <lineage>
        <taxon>Bacteria</taxon>
        <taxon>Pseudomonadati</taxon>
        <taxon>Pseudomonadota</taxon>
        <taxon>Gammaproteobacteria</taxon>
        <taxon>Moraxellales</taxon>
        <taxon>Moraxellaceae</taxon>
        <taxon>Agitococcus</taxon>
    </lineage>
</organism>
<feature type="non-terminal residue" evidence="1">
    <location>
        <position position="373"/>
    </location>
</feature>
<accession>A0A2T5ISE4</accession>
<dbReference type="Proteomes" id="UP000244223">
    <property type="component" value="Unassembled WGS sequence"/>
</dbReference>
<protein>
    <submittedName>
        <fullName evidence="1">Uncharacterized protein</fullName>
    </submittedName>
</protein>
<dbReference type="EMBL" id="QAON01000031">
    <property type="protein sequence ID" value="PTQ86748.1"/>
    <property type="molecule type" value="Genomic_DNA"/>
</dbReference>
<sequence length="373" mass="39880">MPERIYASANTAIIGEYFAAAQARLADGAKTAKDVFDSVNQDNAIATPKVLDDLLGKLNGFELQVFDSVMGGAESYRAAHGCDAPADLIEQALHNALSSQMALKDLNIRLDSATESHMDAYSLQPNRAIVSIMSAMAEAIPFAGYFPADIKSNEAKSLILHNRAKSNWGGYSDGGAIDGTFNGQPYMMANRLIGLTTSNQTNYTGTARSQYLGDSRLNVDPASPALKLMAGRTQILVNGFYAAADMRNGSISGTTAISGGTLIGSTQYAISGTVNNDTGAIAIAFAPALPNNTQVVAEVIIDYERDPDKIPSFGFEVEAYSYMASGMRAMTELTIDSQSQVRNEMNLDPASNSLFSLRTQLTNENHYYALQLG</sequence>
<dbReference type="RefSeq" id="WP_204509378.1">
    <property type="nucleotide sequence ID" value="NZ_QAON01000031.1"/>
</dbReference>
<comment type="caution">
    <text evidence="1">The sequence shown here is derived from an EMBL/GenBank/DDBJ whole genome shotgun (WGS) entry which is preliminary data.</text>
</comment>
<evidence type="ECO:0000313" key="2">
    <source>
        <dbReference type="Proteomes" id="UP000244223"/>
    </source>
</evidence>